<reference evidence="4" key="1">
    <citation type="journal article" date="2021" name="PeerJ">
        <title>Extensive microbial diversity within the chicken gut microbiome revealed by metagenomics and culture.</title>
        <authorList>
            <person name="Gilroy R."/>
            <person name="Ravi A."/>
            <person name="Getino M."/>
            <person name="Pursley I."/>
            <person name="Horton D.L."/>
            <person name="Alikhan N.F."/>
            <person name="Baker D."/>
            <person name="Gharbi K."/>
            <person name="Hall N."/>
            <person name="Watson M."/>
            <person name="Adriaenssens E.M."/>
            <person name="Foster-Nyarko E."/>
            <person name="Jarju S."/>
            <person name="Secka A."/>
            <person name="Antonio M."/>
            <person name="Oren A."/>
            <person name="Chaudhuri R.R."/>
            <person name="La Ragione R."/>
            <person name="Hildebrand F."/>
            <person name="Pallen M.J."/>
        </authorList>
    </citation>
    <scope>NUCLEOTIDE SEQUENCE</scope>
    <source>
        <strain evidence="4">CHK185-1770</strain>
    </source>
</reference>
<dbReference type="SUPFAM" id="SSF52218">
    <property type="entry name" value="Flavoproteins"/>
    <property type="match status" value="1"/>
</dbReference>
<protein>
    <submittedName>
        <fullName evidence="4">Flavodoxin family protein</fullName>
    </submittedName>
</protein>
<evidence type="ECO:0000259" key="3">
    <source>
        <dbReference type="Pfam" id="PF02525"/>
    </source>
</evidence>
<gene>
    <name evidence="4" type="ORF">H9710_03265</name>
</gene>
<dbReference type="Proteomes" id="UP000826793">
    <property type="component" value="Unassembled WGS sequence"/>
</dbReference>
<organism evidence="4 5">
    <name type="scientific">Candidatus Acutalibacter pullicola</name>
    <dbReference type="NCBI Taxonomy" id="2838417"/>
    <lineage>
        <taxon>Bacteria</taxon>
        <taxon>Bacillati</taxon>
        <taxon>Bacillota</taxon>
        <taxon>Clostridia</taxon>
        <taxon>Eubacteriales</taxon>
        <taxon>Acutalibacteraceae</taxon>
        <taxon>Acutalibacter</taxon>
    </lineage>
</organism>
<comment type="caution">
    <text evidence="4">The sequence shown here is derived from an EMBL/GenBank/DDBJ whole genome shotgun (WGS) entry which is preliminary data.</text>
</comment>
<dbReference type="InterPro" id="IPR029039">
    <property type="entry name" value="Flavoprotein-like_sf"/>
</dbReference>
<reference evidence="4" key="2">
    <citation type="submission" date="2021-04" db="EMBL/GenBank/DDBJ databases">
        <authorList>
            <person name="Gilroy R."/>
        </authorList>
    </citation>
    <scope>NUCLEOTIDE SEQUENCE</scope>
    <source>
        <strain evidence="4">CHK185-1770</strain>
    </source>
</reference>
<feature type="domain" description="Flavodoxin-like fold" evidence="3">
    <location>
        <begin position="5"/>
        <end position="182"/>
    </location>
</feature>
<evidence type="ECO:0000256" key="1">
    <source>
        <dbReference type="ARBA" id="ARBA00022630"/>
    </source>
</evidence>
<dbReference type="Pfam" id="PF02525">
    <property type="entry name" value="Flavodoxin_2"/>
    <property type="match status" value="1"/>
</dbReference>
<dbReference type="InterPro" id="IPR051796">
    <property type="entry name" value="ISF_SsuE-like"/>
</dbReference>
<dbReference type="PANTHER" id="PTHR43278:SF4">
    <property type="entry name" value="NAD(P)H-DEPENDENT FMN-CONTAINING OXIDOREDUCTASE YWQN-RELATED"/>
    <property type="match status" value="1"/>
</dbReference>
<keyword evidence="2" id="KW-0288">FMN</keyword>
<dbReference type="PANTHER" id="PTHR43278">
    <property type="entry name" value="NAD(P)H-DEPENDENT FMN-CONTAINING OXIDOREDUCTASE YWQN-RELATED"/>
    <property type="match status" value="1"/>
</dbReference>
<evidence type="ECO:0000256" key="2">
    <source>
        <dbReference type="ARBA" id="ARBA00022643"/>
    </source>
</evidence>
<evidence type="ECO:0000313" key="4">
    <source>
        <dbReference type="EMBL" id="HJB97581.1"/>
    </source>
</evidence>
<proteinExistence type="predicted"/>
<evidence type="ECO:0000313" key="5">
    <source>
        <dbReference type="Proteomes" id="UP000826793"/>
    </source>
</evidence>
<dbReference type="EMBL" id="DWXG01000030">
    <property type="protein sequence ID" value="HJB97581.1"/>
    <property type="molecule type" value="Genomic_DNA"/>
</dbReference>
<keyword evidence="1" id="KW-0285">Flavoprotein</keyword>
<dbReference type="AlphaFoldDB" id="A0A9D2MUZ6"/>
<accession>A0A9D2MUZ6</accession>
<dbReference type="InterPro" id="IPR003680">
    <property type="entry name" value="Flavodoxin_fold"/>
</dbReference>
<name>A0A9D2MUZ6_9FIRM</name>
<sequence>MSQKKKALVLFGSPHSRGCTAQLLEAFLEEFRRSAQWEMEQVDLYRLQPHPCTGCKVCAQEERCAFPDLDALDRSLRACDLLVVASPVYNFSFPAPVKAWLDRTQRYFEARFSLGRKPPIQKHREAVLLLTMGSQDSFAVKVCTHQLERAFSVMHTTLSACALWDGTDRGEEGRNQAQEQARGIALEILGKM</sequence>
<dbReference type="Gene3D" id="3.40.50.360">
    <property type="match status" value="1"/>
</dbReference>